<reference evidence="1" key="1">
    <citation type="submission" date="2020-06" db="EMBL/GenBank/DDBJ databases">
        <authorList>
            <person name="Li T."/>
            <person name="Hu X."/>
            <person name="Zhang T."/>
            <person name="Song X."/>
            <person name="Zhang H."/>
            <person name="Dai N."/>
            <person name="Sheng W."/>
            <person name="Hou X."/>
            <person name="Wei L."/>
        </authorList>
    </citation>
    <scope>NUCLEOTIDE SEQUENCE</scope>
    <source>
        <strain evidence="1">KEN8</strain>
        <tissue evidence="1">Leaf</tissue>
    </source>
</reference>
<name>A0AAW2LA74_9LAMI</name>
<protein>
    <submittedName>
        <fullName evidence="1">Uncharacterized protein</fullName>
    </submittedName>
</protein>
<dbReference type="EMBL" id="JACGWM010000068">
    <property type="protein sequence ID" value="KAL0315220.1"/>
    <property type="molecule type" value="Genomic_DNA"/>
</dbReference>
<organism evidence="1">
    <name type="scientific">Sesamum calycinum</name>
    <dbReference type="NCBI Taxonomy" id="2727403"/>
    <lineage>
        <taxon>Eukaryota</taxon>
        <taxon>Viridiplantae</taxon>
        <taxon>Streptophyta</taxon>
        <taxon>Embryophyta</taxon>
        <taxon>Tracheophyta</taxon>
        <taxon>Spermatophyta</taxon>
        <taxon>Magnoliopsida</taxon>
        <taxon>eudicotyledons</taxon>
        <taxon>Gunneridae</taxon>
        <taxon>Pentapetalae</taxon>
        <taxon>asterids</taxon>
        <taxon>lamiids</taxon>
        <taxon>Lamiales</taxon>
        <taxon>Pedaliaceae</taxon>
        <taxon>Sesamum</taxon>
    </lineage>
</organism>
<sequence length="152" mass="17076">MGCGASKEGVDSKVTNNLMQFLMELNVSFDHVRNQILMMEPLPNVTKAYSMVLQGEYSSGIDRGCYTGPGTPALILIWKTYGLKLTFTTPSLDTNEEVMSSSLHTPPGIMACKRWWRWWRGFCGGCGEGDLHQRREEDKDGYEHVSKGAVHR</sequence>
<dbReference type="AlphaFoldDB" id="A0AAW2LA74"/>
<proteinExistence type="predicted"/>
<dbReference type="PANTHER" id="PTHR34222:SF99">
    <property type="entry name" value="PROTEIN, PUTATIVE-RELATED"/>
    <property type="match status" value="1"/>
</dbReference>
<evidence type="ECO:0000313" key="1">
    <source>
        <dbReference type="EMBL" id="KAL0315220.1"/>
    </source>
</evidence>
<dbReference type="PANTHER" id="PTHR34222">
    <property type="entry name" value="GAG_PRE-INTEGRS DOMAIN-CONTAINING PROTEIN"/>
    <property type="match status" value="1"/>
</dbReference>
<reference evidence="1" key="2">
    <citation type="journal article" date="2024" name="Plant">
        <title>Genomic evolution and insights into agronomic trait innovations of Sesamum species.</title>
        <authorList>
            <person name="Miao H."/>
            <person name="Wang L."/>
            <person name="Qu L."/>
            <person name="Liu H."/>
            <person name="Sun Y."/>
            <person name="Le M."/>
            <person name="Wang Q."/>
            <person name="Wei S."/>
            <person name="Zheng Y."/>
            <person name="Lin W."/>
            <person name="Duan Y."/>
            <person name="Cao H."/>
            <person name="Xiong S."/>
            <person name="Wang X."/>
            <person name="Wei L."/>
            <person name="Li C."/>
            <person name="Ma Q."/>
            <person name="Ju M."/>
            <person name="Zhao R."/>
            <person name="Li G."/>
            <person name="Mu C."/>
            <person name="Tian Q."/>
            <person name="Mei H."/>
            <person name="Zhang T."/>
            <person name="Gao T."/>
            <person name="Zhang H."/>
        </authorList>
    </citation>
    <scope>NUCLEOTIDE SEQUENCE</scope>
    <source>
        <strain evidence="1">KEN8</strain>
    </source>
</reference>
<gene>
    <name evidence="1" type="ORF">Scaly_2877300</name>
</gene>
<comment type="caution">
    <text evidence="1">The sequence shown here is derived from an EMBL/GenBank/DDBJ whole genome shotgun (WGS) entry which is preliminary data.</text>
</comment>
<accession>A0AAW2LA74</accession>